<feature type="domain" description="CUB" evidence="7">
    <location>
        <begin position="230"/>
        <end position="352"/>
    </location>
</feature>
<feature type="domain" description="CUB" evidence="7">
    <location>
        <begin position="2280"/>
        <end position="2432"/>
    </location>
</feature>
<keyword evidence="9" id="KW-1185">Reference proteome</keyword>
<dbReference type="FunFam" id="2.60.120.290:FF:000005">
    <property type="entry name" value="Procollagen C-endopeptidase enhancer 1"/>
    <property type="match status" value="2"/>
</dbReference>
<feature type="compositionally biased region" description="Polar residues" evidence="6">
    <location>
        <begin position="7"/>
        <end position="19"/>
    </location>
</feature>
<feature type="domain" description="CUB" evidence="7">
    <location>
        <begin position="1060"/>
        <end position="1173"/>
    </location>
</feature>
<feature type="domain" description="CUB" evidence="7">
    <location>
        <begin position="1799"/>
        <end position="1912"/>
    </location>
</feature>
<feature type="domain" description="CUB" evidence="7">
    <location>
        <begin position="939"/>
        <end position="1059"/>
    </location>
</feature>
<evidence type="ECO:0000313" key="8">
    <source>
        <dbReference type="EMBL" id="KAG5668318.1"/>
    </source>
</evidence>
<keyword evidence="1" id="KW-0732">Signal</keyword>
<feature type="domain" description="CUB" evidence="7">
    <location>
        <begin position="354"/>
        <end position="467"/>
    </location>
</feature>
<evidence type="ECO:0000256" key="2">
    <source>
        <dbReference type="ARBA" id="ARBA00022737"/>
    </source>
</evidence>
<evidence type="ECO:0000313" key="9">
    <source>
        <dbReference type="Proteomes" id="UP001107558"/>
    </source>
</evidence>
<proteinExistence type="predicted"/>
<protein>
    <recommendedName>
        <fullName evidence="7">CUB domain-containing protein</fullName>
    </recommendedName>
</protein>
<feature type="disulfide bond" evidence="5">
    <location>
        <begin position="702"/>
        <end position="729"/>
    </location>
</feature>
<feature type="disulfide bond" evidence="5">
    <location>
        <begin position="471"/>
        <end position="498"/>
    </location>
</feature>
<evidence type="ECO:0000259" key="7">
    <source>
        <dbReference type="PROSITE" id="PS01180"/>
    </source>
</evidence>
<keyword evidence="2" id="KW-0677">Repeat</keyword>
<feature type="domain" description="CUB" evidence="7">
    <location>
        <begin position="1679"/>
        <end position="1795"/>
    </location>
</feature>
<gene>
    <name evidence="8" type="ORF">PVAND_016262</name>
</gene>
<dbReference type="PROSITE" id="PS01180">
    <property type="entry name" value="CUB"/>
    <property type="match status" value="21"/>
</dbReference>
<dbReference type="OrthoDB" id="10009301at2759"/>
<reference evidence="8" key="1">
    <citation type="submission" date="2021-03" db="EMBL/GenBank/DDBJ databases">
        <title>Chromosome level genome of the anhydrobiotic midge Polypedilum vanderplanki.</title>
        <authorList>
            <person name="Yoshida Y."/>
            <person name="Kikawada T."/>
            <person name="Gusev O."/>
        </authorList>
    </citation>
    <scope>NUCLEOTIDE SEQUENCE</scope>
    <source>
        <strain evidence="8">NIAS01</strain>
        <tissue evidence="8">Whole body or cell culture</tissue>
    </source>
</reference>
<keyword evidence="4" id="KW-0325">Glycoprotein</keyword>
<evidence type="ECO:0000256" key="4">
    <source>
        <dbReference type="ARBA" id="ARBA00023180"/>
    </source>
</evidence>
<feature type="domain" description="CUB" evidence="7">
    <location>
        <begin position="1177"/>
        <end position="1294"/>
    </location>
</feature>
<feature type="domain" description="CUB" evidence="7">
    <location>
        <begin position="1913"/>
        <end position="2032"/>
    </location>
</feature>
<feature type="domain" description="CUB" evidence="7">
    <location>
        <begin position="3"/>
        <end position="114"/>
    </location>
</feature>
<feature type="domain" description="CUB" evidence="7">
    <location>
        <begin position="2034"/>
        <end position="2153"/>
    </location>
</feature>
<name>A0A9J6BFP2_POLVA</name>
<dbReference type="Pfam" id="PF00431">
    <property type="entry name" value="CUB"/>
    <property type="match status" value="21"/>
</dbReference>
<dbReference type="CDD" id="cd00041">
    <property type="entry name" value="CUB"/>
    <property type="match status" value="19"/>
</dbReference>
<evidence type="ECO:0000256" key="1">
    <source>
        <dbReference type="ARBA" id="ARBA00022729"/>
    </source>
</evidence>
<dbReference type="Proteomes" id="UP001107558">
    <property type="component" value="Chromosome 4"/>
</dbReference>
<feature type="region of interest" description="Disordered" evidence="6">
    <location>
        <begin position="1"/>
        <end position="20"/>
    </location>
</feature>
<evidence type="ECO:0000256" key="5">
    <source>
        <dbReference type="PROSITE-ProRule" id="PRU00059"/>
    </source>
</evidence>
<evidence type="ECO:0000256" key="3">
    <source>
        <dbReference type="ARBA" id="ARBA00023157"/>
    </source>
</evidence>
<feature type="domain" description="CUB" evidence="7">
    <location>
        <begin position="1438"/>
        <end position="1549"/>
    </location>
</feature>
<keyword evidence="3 5" id="KW-1015">Disulfide bond</keyword>
<dbReference type="PANTHER" id="PTHR24251:SF37">
    <property type="entry name" value="CUB DOMAIN-CONTAINING PROTEIN"/>
    <property type="match status" value="1"/>
</dbReference>
<dbReference type="FunFam" id="2.60.120.290:FF:000003">
    <property type="entry name" value="Neuropilin"/>
    <property type="match status" value="2"/>
</dbReference>
<sequence length="2674" mass="302323">MICGGSFHSTRGTIRSPGSPQYFPNKDCEWTITVPNGQQIEINFKYFDIEAHATCRFDGLEVRNGGNNLAPLLGKFCGDTAPVPFKSLGNQLYFKFYSDSSRSGAGFELEWDGTSAGCGGLVTATKGALTSPNYPLAYPHYAQCEWRISVNEGSSIHIVFSDLDLEVNSECRYDYLEIFDGSDASARSFGKFCDHHPMHIETSSNHAMLRMNTDESHNGRGFHIKYSTNCNRTIEADTGVIESPNFPENYPNNLDCAWTIRVSRGNKIVIQFSHFELENDKIYHDETKEDVCKYDYVTIYDLDYETKEKKPQKSYCNKAPEIRTSTTDAVVVVFHTDQAAVASGFRLEWYNEGCGGKLTHPEGGFTSPNYPKRYEHDYVCTWEILVEFGYNIKLTIHEFDIERSSSCQFDSLTISYDKSFNSSIVTKLCQTLTQPMVISSDGHQLFVRFITDESHSGRGFNITYETIASDCGGVFTATNGIIKTPSYPNKNYENNKTCEWLIRADETHSIQFQLTDFDLEETLNCTKDYLEIIDPIFNQTLWKGCGNDLKNSTIFQTKRNEMLIRLKADETVNAKGFIGNFSINCGGRFVVDDGSGELVYRKASENVICEWTIVAADPSKHVTLTFTYTELFWEIDDGCLLSIQVFEGDNDAIGAKRASFCSTKIPPAIVSHGNALTVRFNSSLFGTSLEFDMHYTVMDNACGGSYTKSLSSQFSSPNYPESSPLNSYCIWTITASEGNKMNLEVTNFDIAPSTNCNENYLEIRKMNANGELIGVFCGNIKPEQIEPAQAYWIKYKTDNISPNNGFLAEYKYSTHSDLQGEKGKIQSPNYPNYFRKEYESTYRITVQQGSVIRLTFKDFHMDEEDPDDCYSNIQIYNGFDNTAVLLHDEICAEPPEPLISETNIIFIQVRNGIHSKTKFQLEWAQIDKNNTESGRNSVCGDEIISINDLNQSINISSPGYPNGYDSNLLCEWTVVSGIPTYHPMIRFIDVDLEDVDECTADYVKVSRSLDDGSWREISKLCMMDIRERKIYQGTPNLKIEFYSDYNRNETGFFGILSLQCGGVLTDSDGVIDFNPANASVMRFIFSDCMWNITVRRGRKIQFEFLEIDIKNSTEGERNSVIIKNGHDESAPYLGIGQYYSKVDIPQTTGNRAFVMYRAAVPFLGSFKLRYQEVQNECGGQLTLSNALQSSIISSPNYPNIPHPHSECIWTIIAPLGREVRIDFLERFDLTRDENCVKEYVELREGSTSAASLVGTFCGSIKPPTIYTKSNVLRVKFFTDISEPKNGFKANVSIGICGGTLRTTGTGYLSSPKYPGLGAYPSNVTCDYRILGPPNTLFSINIKEIDLPSKDDEDDFNSEEIDASVCDLNKDHLKIFSIMPSENSTEQLIEIGTFCGKIPNKNELLSDSNEILIKFKTFPKTNQLFKGFRLFYNASKLSCGGDINANSGYITSIGYPSRTLNKAFCEWRITVRKGRRVKLEFEDLDFVSSNVRTMQRIVVYSDFSYSSRMMFITNNTNPGPIYSSDNKLMLTAWIRTPSQNRGFKIKFSSDEVSSCEGDLNQNEGFIYPANIINATSYSCSYIRENKPIIPNSPNTGTIAMYFTNLAVGRRVMNCRFAATSLTISRESAMSDEKKYLARICGNATEKMTVLSPFPDIRFDVKQSPYFGSVNFSLYYKIHKCGGIVKGGAEPIILNNSPASAANYEVLDCAVQVKYEEGFTISIKIESLNLKLPCDKEFIAIYNGPTAQSPLLIKLCGSEFDSTPMISQKETVYFEYHTDNFVGQSKNSQYSIKVESSTFGCGGILNHMSRRFNTPLYDKPYPSNSECIWELRADVGYQVGLYFPDRFFIEDSTNCTKDYLEFYDFVDNDWKFISRVCGRSPPKPINSTSTKLRVLFHSDSTINADGFLAQWDQNCGGIIQVDEKSRILSSPHYPRPYDANLYCNYTFVTKNSEEFINLKFLDFQVETMQGKCFYDNVTIYKFLDYHSPVQNQKVGTYCGNKNPGNFRYKAKIVMIFVTDRWVEKPGFQLEYSLDKCGGLVTAPTTISSPAVLKNPTKDLWEYVGTLSCVWNITAPANKKIVLKFENIQLSFDEYCSYDYIEVFNGTLDDEKNRLMRVCSNLTIPPISILNNEVVVKMRSEQSKEFVGFSAAVIFQEKCDEIIKLTLEKSSFIIDKSNQQLGNNLECSYHIIGDPLSVIRVKFNELHLSICDPDQHKGECNCDYLEIFDGHGPLSQSIGKFCGHENPVDVISTSSGIFIRLVTDSIRSSTGFKLTVTMQESPCGPAPFYNFTENGNESVILYSPRLPGNSQKYLPNVRCQWIMQADNYRNIEIIFKKFDIEDSENCKNDFLRIVDDSVRDYVTEGLGEGMIYRGKSYQSINPGFYSGVNGPIAPHIYCGSIIPHDYYSQTSKIRIYFESNSVEEFSGFELEVRTINACSRNYTALQGRLMADAQPESCHMTITVPENYTISLYFSKFYFYLDDCEKAFMKVYDGDFENGKLLKILCGYTSPDPIFSSTNQLSIKVQFDDVEAGRFSRGNYDILYVASEKSKGQGCGGEIFNYGGIFTSPLYPSNNRTNYDCIWNVRVPQNLVIAIKFVVFDMGSKMTCDIDYVELMEENSEKEFVSIKKYCGDDEPAIYVSSKSQIRVHYKQTVHFAGTGWIINFIGVHQGASVQDW</sequence>
<feature type="domain" description="CUB" evidence="7">
    <location>
        <begin position="2552"/>
        <end position="2665"/>
    </location>
</feature>
<accession>A0A9J6BFP2</accession>
<feature type="domain" description="CUB" evidence="7">
    <location>
        <begin position="2435"/>
        <end position="2544"/>
    </location>
</feature>
<dbReference type="SMART" id="SM00042">
    <property type="entry name" value="CUB"/>
    <property type="match status" value="21"/>
</dbReference>
<dbReference type="EMBL" id="JADBJN010000004">
    <property type="protein sequence ID" value="KAG5668318.1"/>
    <property type="molecule type" value="Genomic_DNA"/>
</dbReference>
<feature type="domain" description="CUB" evidence="7">
    <location>
        <begin position="471"/>
        <end position="584"/>
    </location>
</feature>
<dbReference type="Gene3D" id="2.60.120.290">
    <property type="entry name" value="Spermadhesin, CUB domain"/>
    <property type="match status" value="21"/>
</dbReference>
<feature type="domain" description="CUB" evidence="7">
    <location>
        <begin position="2156"/>
        <end position="2276"/>
    </location>
</feature>
<dbReference type="InterPro" id="IPR035914">
    <property type="entry name" value="Sperma_CUB_dom_sf"/>
</dbReference>
<dbReference type="FunFam" id="2.60.120.290:FF:000013">
    <property type="entry name" value="Membrane frizzled-related protein"/>
    <property type="match status" value="3"/>
</dbReference>
<dbReference type="FunFam" id="2.60.120.290:FF:000042">
    <property type="entry name" value="AGAP005526-PA"/>
    <property type="match status" value="1"/>
</dbReference>
<comment type="caution">
    <text evidence="5">Lacks conserved residue(s) required for the propagation of feature annotation.</text>
</comment>
<feature type="domain" description="CUB" evidence="7">
    <location>
        <begin position="702"/>
        <end position="813"/>
    </location>
</feature>
<feature type="domain" description="CUB" evidence="7">
    <location>
        <begin position="585"/>
        <end position="698"/>
    </location>
</feature>
<dbReference type="PANTHER" id="PTHR24251">
    <property type="entry name" value="OVOCHYMASE-RELATED"/>
    <property type="match status" value="1"/>
</dbReference>
<feature type="domain" description="CUB" evidence="7">
    <location>
        <begin position="814"/>
        <end position="926"/>
    </location>
</feature>
<evidence type="ECO:0000256" key="6">
    <source>
        <dbReference type="SAM" id="MobiDB-lite"/>
    </source>
</evidence>
<comment type="caution">
    <text evidence="8">The sequence shown here is derived from an EMBL/GenBank/DDBJ whole genome shotgun (WGS) entry which is preliminary data.</text>
</comment>
<dbReference type="SUPFAM" id="SSF49854">
    <property type="entry name" value="Spermadhesin, CUB domain"/>
    <property type="match status" value="21"/>
</dbReference>
<organism evidence="8 9">
    <name type="scientific">Polypedilum vanderplanki</name>
    <name type="common">Sleeping chironomid midge</name>
    <dbReference type="NCBI Taxonomy" id="319348"/>
    <lineage>
        <taxon>Eukaryota</taxon>
        <taxon>Metazoa</taxon>
        <taxon>Ecdysozoa</taxon>
        <taxon>Arthropoda</taxon>
        <taxon>Hexapoda</taxon>
        <taxon>Insecta</taxon>
        <taxon>Pterygota</taxon>
        <taxon>Neoptera</taxon>
        <taxon>Endopterygota</taxon>
        <taxon>Diptera</taxon>
        <taxon>Nematocera</taxon>
        <taxon>Chironomoidea</taxon>
        <taxon>Chironomidae</taxon>
        <taxon>Chironominae</taxon>
        <taxon>Polypedilum</taxon>
        <taxon>Polypedilum</taxon>
    </lineage>
</organism>
<feature type="domain" description="CUB" evidence="7">
    <location>
        <begin position="1296"/>
        <end position="1434"/>
    </location>
</feature>
<dbReference type="InterPro" id="IPR000859">
    <property type="entry name" value="CUB_dom"/>
</dbReference>
<feature type="domain" description="CUB" evidence="7">
    <location>
        <begin position="118"/>
        <end position="229"/>
    </location>
</feature>